<dbReference type="STRING" id="51028.A0A0N4V6W9"/>
<evidence type="ECO:0000313" key="5">
    <source>
        <dbReference type="WBParaSite" id="EVEC_0000601801-mRNA-1"/>
    </source>
</evidence>
<evidence type="ECO:0000259" key="1">
    <source>
        <dbReference type="Pfam" id="PF14779"/>
    </source>
</evidence>
<dbReference type="GO" id="GO:0005813">
    <property type="term" value="C:centrosome"/>
    <property type="evidence" value="ECO:0007669"/>
    <property type="project" value="TreeGrafter"/>
</dbReference>
<dbReference type="InterPro" id="IPR028784">
    <property type="entry name" value="BBS1"/>
</dbReference>
<dbReference type="Pfam" id="PF23304">
    <property type="entry name" value="GAE_BBS1"/>
    <property type="match status" value="1"/>
</dbReference>
<dbReference type="GO" id="GO:0034464">
    <property type="term" value="C:BBSome"/>
    <property type="evidence" value="ECO:0007669"/>
    <property type="project" value="InterPro"/>
</dbReference>
<dbReference type="AlphaFoldDB" id="A0A0N4V6W9"/>
<dbReference type="InterPro" id="IPR011047">
    <property type="entry name" value="Quinoprotein_ADH-like_sf"/>
</dbReference>
<dbReference type="WBParaSite" id="EVEC_0000601801-mRNA-1">
    <property type="protein sequence ID" value="EVEC_0000601801-mRNA-1"/>
    <property type="gene ID" value="EVEC_0000601801"/>
</dbReference>
<evidence type="ECO:0000313" key="3">
    <source>
        <dbReference type="EMBL" id="VDD90878.1"/>
    </source>
</evidence>
<dbReference type="Proteomes" id="UP000274131">
    <property type="component" value="Unassembled WGS sequence"/>
</dbReference>
<name>A0A0N4V6W9_ENTVE</name>
<proteinExistence type="predicted"/>
<dbReference type="InterPro" id="IPR032728">
    <property type="entry name" value="BBS1_N"/>
</dbReference>
<reference evidence="3 4" key="2">
    <citation type="submission" date="2018-10" db="EMBL/GenBank/DDBJ databases">
        <authorList>
            <consortium name="Pathogen Informatics"/>
        </authorList>
    </citation>
    <scope>NUCLEOTIDE SEQUENCE [LARGE SCALE GENOMIC DNA]</scope>
</reference>
<dbReference type="InterPro" id="IPR056419">
    <property type="entry name" value="GAE_BBS1"/>
</dbReference>
<dbReference type="PANTHER" id="PTHR20870:SF0">
    <property type="entry name" value="BARDET-BIEDL SYNDROME 1 PROTEIN"/>
    <property type="match status" value="1"/>
</dbReference>
<dbReference type="GO" id="GO:0005119">
    <property type="term" value="F:smoothened binding"/>
    <property type="evidence" value="ECO:0007669"/>
    <property type="project" value="TreeGrafter"/>
</dbReference>
<reference evidence="5" key="1">
    <citation type="submission" date="2017-02" db="UniProtKB">
        <authorList>
            <consortium name="WormBaseParasite"/>
        </authorList>
    </citation>
    <scope>IDENTIFICATION</scope>
</reference>
<dbReference type="GO" id="GO:1905515">
    <property type="term" value="P:non-motile cilium assembly"/>
    <property type="evidence" value="ECO:0007669"/>
    <property type="project" value="InterPro"/>
</dbReference>
<organism evidence="5">
    <name type="scientific">Enterobius vermicularis</name>
    <name type="common">Human pinworm</name>
    <dbReference type="NCBI Taxonomy" id="51028"/>
    <lineage>
        <taxon>Eukaryota</taxon>
        <taxon>Metazoa</taxon>
        <taxon>Ecdysozoa</taxon>
        <taxon>Nematoda</taxon>
        <taxon>Chromadorea</taxon>
        <taxon>Rhabditida</taxon>
        <taxon>Spirurina</taxon>
        <taxon>Oxyuridomorpha</taxon>
        <taxon>Oxyuroidea</taxon>
        <taxon>Oxyuridae</taxon>
        <taxon>Enterobius</taxon>
    </lineage>
</organism>
<keyword evidence="4" id="KW-1185">Reference proteome</keyword>
<dbReference type="EMBL" id="UXUI01008221">
    <property type="protein sequence ID" value="VDD90878.1"/>
    <property type="molecule type" value="Genomic_DNA"/>
</dbReference>
<dbReference type="GO" id="GO:0005930">
    <property type="term" value="C:axoneme"/>
    <property type="evidence" value="ECO:0007669"/>
    <property type="project" value="TreeGrafter"/>
</dbReference>
<evidence type="ECO:0000313" key="4">
    <source>
        <dbReference type="Proteomes" id="UP000274131"/>
    </source>
</evidence>
<dbReference type="PANTHER" id="PTHR20870">
    <property type="entry name" value="BARDET-BIEDL SYNDROME 1 PROTEIN"/>
    <property type="match status" value="1"/>
</dbReference>
<feature type="domain" description="Bardet-Biedl syndrome 1 N-terminal" evidence="1">
    <location>
        <begin position="5"/>
        <end position="259"/>
    </location>
</feature>
<evidence type="ECO:0000259" key="2">
    <source>
        <dbReference type="Pfam" id="PF23304"/>
    </source>
</evidence>
<feature type="domain" description="Bardet-Biedl syndrome 1 protein GAE" evidence="2">
    <location>
        <begin position="468"/>
        <end position="567"/>
    </location>
</feature>
<dbReference type="SUPFAM" id="SSF50998">
    <property type="entry name" value="Quinoprotein alcohol dehydrogenase-like"/>
    <property type="match status" value="1"/>
</dbReference>
<dbReference type="Pfam" id="PF14779">
    <property type="entry name" value="BBS1"/>
    <property type="match status" value="1"/>
</dbReference>
<accession>A0A0N4V6W9</accession>
<sequence>MSDNWVAALHDYDAGVNTLLACTALTDLQGDGDYKLVLADLGTSRYQLRLKVYKGIQLVGENVLNELPSSLVSFNNETTQSSLPAIGVASGSTLLIYKNLKPFYKFNVPALEINKLEATAWEKARNSEIDASQLQSELSKLRVELGAEILTSLSQTLLITKEDDLEHAFKKFLDMKLVREDIVTCLTTIKKSSLEAESIDYIVIGTENGMVYCVDTQAFTVLARFSTSGAAVFIHAAGMYDVDFRIFVCNRNSEIFILKRGVAKVNKPSIVLKSDVIGLTRISKQLVIATDDRTVFFYSMKGKCLKQMNFSSRVVGVELFHYEPRQYVGVLIGLEKEILLYQEYLLVDRIRYQCTIKWFRFGQFGREKAALVVGNGGLIIHLFRRTARLEEALDIKTALPKQNQKLNIPKKTKIYVDQTIREKEQAKSMHQVYQRDLFMLKLTTARAFAEMSELSLDSLAIAKNKVVEISAEVNGFGPVFRLGTVIRTVTNEVLVGLWLLFEYDQEFYEFADALIPLPHLVSEKKYIFDTTVTYLEPEQKISKEIRVYLTDSTKILVSAVVAMPVSENSLID</sequence>
<protein>
    <submittedName>
        <fullName evidence="5">BBS1 domain-containing protein</fullName>
    </submittedName>
</protein>
<gene>
    <name evidence="3" type="ORF">EVEC_LOCUS5629</name>
</gene>
<dbReference type="OrthoDB" id="10259809at2759"/>
<dbReference type="GO" id="GO:0005113">
    <property type="term" value="F:patched binding"/>
    <property type="evidence" value="ECO:0007669"/>
    <property type="project" value="TreeGrafter"/>
</dbReference>
<dbReference type="GO" id="GO:0061512">
    <property type="term" value="P:protein localization to cilium"/>
    <property type="evidence" value="ECO:0007669"/>
    <property type="project" value="TreeGrafter"/>
</dbReference>